<dbReference type="SUPFAM" id="SSF54928">
    <property type="entry name" value="RNA-binding domain, RBD"/>
    <property type="match status" value="1"/>
</dbReference>
<dbReference type="InterPro" id="IPR035979">
    <property type="entry name" value="RBD_domain_sf"/>
</dbReference>
<organism evidence="3 4">
    <name type="scientific">Brassica napus</name>
    <name type="common">Rape</name>
    <dbReference type="NCBI Taxonomy" id="3708"/>
    <lineage>
        <taxon>Eukaryota</taxon>
        <taxon>Viridiplantae</taxon>
        <taxon>Streptophyta</taxon>
        <taxon>Embryophyta</taxon>
        <taxon>Tracheophyta</taxon>
        <taxon>Spermatophyta</taxon>
        <taxon>Magnoliopsida</taxon>
        <taxon>eudicotyledons</taxon>
        <taxon>Gunneridae</taxon>
        <taxon>Pentapetalae</taxon>
        <taxon>rosids</taxon>
        <taxon>malvids</taxon>
        <taxon>Brassicales</taxon>
        <taxon>Brassicaceae</taxon>
        <taxon>Brassiceae</taxon>
        <taxon>Brassica</taxon>
    </lineage>
</organism>
<evidence type="ECO:0000259" key="2">
    <source>
        <dbReference type="PROSITE" id="PS50102"/>
    </source>
</evidence>
<dbReference type="Proteomes" id="UP000824890">
    <property type="component" value="Unassembled WGS sequence"/>
</dbReference>
<proteinExistence type="predicted"/>
<dbReference type="PROSITE" id="PS50102">
    <property type="entry name" value="RRM"/>
    <property type="match status" value="1"/>
</dbReference>
<keyword evidence="4" id="KW-1185">Reference proteome</keyword>
<feature type="domain" description="RRM" evidence="2">
    <location>
        <begin position="1"/>
        <end position="56"/>
    </location>
</feature>
<dbReference type="Pfam" id="PF00076">
    <property type="entry name" value="RRM_1"/>
    <property type="match status" value="1"/>
</dbReference>
<name>A0ABQ7ZUX8_BRANA</name>
<reference evidence="3 4" key="1">
    <citation type="submission" date="2021-05" db="EMBL/GenBank/DDBJ databases">
        <title>Genome Assembly of Synthetic Allotetraploid Brassica napus Reveals Homoeologous Exchanges between Subgenomes.</title>
        <authorList>
            <person name="Davis J.T."/>
        </authorList>
    </citation>
    <scope>NUCLEOTIDE SEQUENCE [LARGE SCALE GENOMIC DNA]</scope>
    <source>
        <strain evidence="4">cv. Da-Ae</strain>
        <tissue evidence="3">Seedling</tissue>
    </source>
</reference>
<evidence type="ECO:0000313" key="3">
    <source>
        <dbReference type="EMBL" id="KAH0883808.1"/>
    </source>
</evidence>
<feature type="non-terminal residue" evidence="3">
    <location>
        <position position="1"/>
    </location>
</feature>
<dbReference type="InterPro" id="IPR012677">
    <property type="entry name" value="Nucleotide-bd_a/b_plait_sf"/>
</dbReference>
<evidence type="ECO:0000256" key="1">
    <source>
        <dbReference type="PROSITE-ProRule" id="PRU00176"/>
    </source>
</evidence>
<comment type="caution">
    <text evidence="3">The sequence shown here is derived from an EMBL/GenBank/DDBJ whole genome shotgun (WGS) entry which is preliminary data.</text>
</comment>
<sequence length="191" mass="21525">LSFSSTEETLTLAFSQYGRVLGDQSLKSQHQPEGFSYVTFSSKEEASEALLELNGQVSNLFFIVFKSSKLFFLSHVRWGIYMMNNCEFPGGVLNHQLSELLVDGRVVIRDTTKVVKQNRPLHIEDPNKILARSVGVVDPSGWRKLKSSPYSAPNTDLALMACSLLILRAEVQCGRTRNQPWSLMRIFNVPQ</sequence>
<dbReference type="EMBL" id="JAGKQM010000014">
    <property type="protein sequence ID" value="KAH0883808.1"/>
    <property type="molecule type" value="Genomic_DNA"/>
</dbReference>
<dbReference type="Gene3D" id="3.30.70.330">
    <property type="match status" value="1"/>
</dbReference>
<gene>
    <name evidence="3" type="ORF">HID58_059904</name>
</gene>
<dbReference type="InterPro" id="IPR000504">
    <property type="entry name" value="RRM_dom"/>
</dbReference>
<keyword evidence="1" id="KW-0694">RNA-binding</keyword>
<protein>
    <recommendedName>
        <fullName evidence="2">RRM domain-containing protein</fullName>
    </recommendedName>
</protein>
<evidence type="ECO:0000313" key="4">
    <source>
        <dbReference type="Proteomes" id="UP000824890"/>
    </source>
</evidence>
<accession>A0ABQ7ZUX8</accession>